<dbReference type="InterPro" id="IPR002885">
    <property type="entry name" value="PPR_rpt"/>
</dbReference>
<dbReference type="RefSeq" id="XP_060121120.1">
    <property type="nucleotide sequence ID" value="XM_060265137.1"/>
</dbReference>
<dbReference type="InterPro" id="IPR011990">
    <property type="entry name" value="TPR-like_helical_dom_sf"/>
</dbReference>
<evidence type="ECO:0000256" key="1">
    <source>
        <dbReference type="PROSITE-ProRule" id="PRU00708"/>
    </source>
</evidence>
<keyword evidence="4" id="KW-1185">Reference proteome</keyword>
<dbReference type="GeneID" id="85224821"/>
<dbReference type="Gene3D" id="1.25.40.10">
    <property type="entry name" value="Tetratricopeptide repeat domain"/>
    <property type="match status" value="1"/>
</dbReference>
<dbReference type="Proteomes" id="UP001217754">
    <property type="component" value="Chromosome 2"/>
</dbReference>
<dbReference type="PROSITE" id="PS51375">
    <property type="entry name" value="PPR"/>
    <property type="match status" value="1"/>
</dbReference>
<dbReference type="EMBL" id="CP119959">
    <property type="protein sequence ID" value="WFD38223.1"/>
    <property type="molecule type" value="Genomic_DNA"/>
</dbReference>
<evidence type="ECO:0000313" key="3">
    <source>
        <dbReference type="EMBL" id="WFD38223.1"/>
    </source>
</evidence>
<evidence type="ECO:0000256" key="2">
    <source>
        <dbReference type="SAM" id="MobiDB-lite"/>
    </source>
</evidence>
<name>A0AAF0EW49_9BASI</name>
<accession>A0AAF0EW49</accession>
<dbReference type="NCBIfam" id="TIGR00756">
    <property type="entry name" value="PPR"/>
    <property type="match status" value="1"/>
</dbReference>
<feature type="region of interest" description="Disordered" evidence="2">
    <location>
        <begin position="1"/>
        <end position="27"/>
    </location>
</feature>
<feature type="repeat" description="PPR" evidence="1">
    <location>
        <begin position="404"/>
        <end position="438"/>
    </location>
</feature>
<gene>
    <name evidence="3" type="ORF">MJAP1_001172</name>
</gene>
<protein>
    <recommendedName>
        <fullName evidence="5">Pentatricopeptide repeat-containing protein</fullName>
    </recommendedName>
</protein>
<reference evidence="3" key="1">
    <citation type="submission" date="2023-03" db="EMBL/GenBank/DDBJ databases">
        <title>Mating type loci evolution in Malassezia.</title>
        <authorList>
            <person name="Coelho M.A."/>
        </authorList>
    </citation>
    <scope>NUCLEOTIDE SEQUENCE</scope>
    <source>
        <strain evidence="3">CBS 9431</strain>
    </source>
</reference>
<evidence type="ECO:0000313" key="4">
    <source>
        <dbReference type="Proteomes" id="UP001217754"/>
    </source>
</evidence>
<sequence>MRPCAWRGAARGLPAPTRPPRVPVAQQGLPDDVPLDWLSVRSLMDHCMGRGNWRRATLPAYALEGFPKLDRERSARVRGALQERGIEENAFVAWYNSITRATWQESAAILATLDEIPPFVLQRALVRVGHGDAASAVRIAERCVPTYSVDNATRIVHLLMDKCLAERQWHVAAPMTRLVVQTAAAWLDRRNAQPQQADVLVQQCARYLLQAEHDVRVRNALLDLVRLAQTRLPASAAWIEAYIMDRAAPRPGRRVRRGADWVVDPTLIEALLEQGSNTAGLLDLGVRVAAVHRDTERANAWFARIEPEARPTAAFLRALATSPHSADVQAAWALFDAMCTGKEAQSARLADWMLMVRAAAGDSRIPAQHVLGLLQLYEGHAESAARGAARWHAPAAICEQLATSRVAHSSAMDGFLARGDLPRALGVWHAMLRRGIAPDVAALASVCKVHFRTGRAADALREVARWCHEGVVLQDGVGGWMPMAPEAPQDTPGTAVEAQATPHRVQATTYLANIVLEGLLHVGSFHTLFHVWRALGPALHVRPDVVSLDLVLRAAILDADSVAGEASSESPPLFHPYAAREYFRRTLHSQHPELAACTSALDAASKHWLVRGEQRLRRWERWLEQRVAKLFSSAPTTTAVDVPLEPTPVVLDARVFARYAMLLYTLRSVGGGTGIYEELFRIPAYMQALDLAPERSMLCLLYCAQDEVLPPGVASRQGQTPLDVALRQWLDEAEIPGEAEIGEWFRAQSK</sequence>
<organism evidence="3 4">
    <name type="scientific">Malassezia japonica</name>
    <dbReference type="NCBI Taxonomy" id="223818"/>
    <lineage>
        <taxon>Eukaryota</taxon>
        <taxon>Fungi</taxon>
        <taxon>Dikarya</taxon>
        <taxon>Basidiomycota</taxon>
        <taxon>Ustilaginomycotina</taxon>
        <taxon>Malasseziomycetes</taxon>
        <taxon>Malasseziales</taxon>
        <taxon>Malasseziaceae</taxon>
        <taxon>Malassezia</taxon>
    </lineage>
</organism>
<proteinExistence type="predicted"/>
<evidence type="ECO:0008006" key="5">
    <source>
        <dbReference type="Google" id="ProtNLM"/>
    </source>
</evidence>
<dbReference type="AlphaFoldDB" id="A0AAF0EW49"/>